<dbReference type="EMBL" id="BAQB01000022">
    <property type="protein sequence ID" value="GBR47924.1"/>
    <property type="molecule type" value="Genomic_DNA"/>
</dbReference>
<dbReference type="Proteomes" id="UP001062443">
    <property type="component" value="Unassembled WGS sequence"/>
</dbReference>
<evidence type="ECO:0000313" key="3">
    <source>
        <dbReference type="Proteomes" id="UP001062443"/>
    </source>
</evidence>
<feature type="chain" id="PRO_5046887782" evidence="1">
    <location>
        <begin position="24"/>
        <end position="150"/>
    </location>
</feature>
<dbReference type="RefSeq" id="WP_068170927.1">
    <property type="nucleotide sequence ID" value="NZ_BAQB01000022.1"/>
</dbReference>
<reference evidence="2" key="1">
    <citation type="submission" date="2013-04" db="EMBL/GenBank/DDBJ databases">
        <title>The genome sequencing project of 58 acetic acid bacteria.</title>
        <authorList>
            <person name="Okamoto-Kainuma A."/>
            <person name="Ishikawa M."/>
            <person name="Umino S."/>
            <person name="Koizumi Y."/>
            <person name="Shiwa Y."/>
            <person name="Yoshikawa H."/>
            <person name="Matsutani M."/>
            <person name="Matsushita K."/>
        </authorList>
    </citation>
    <scope>NUCLEOTIDE SEQUENCE</scope>
    <source>
        <strain evidence="2">NBRC 106556</strain>
    </source>
</reference>
<name>A0ABQ0QKE2_9PROT</name>
<accession>A0ABQ0QKE2</accession>
<evidence type="ECO:0000313" key="2">
    <source>
        <dbReference type="EMBL" id="GBR47924.1"/>
    </source>
</evidence>
<gene>
    <name evidence="2" type="ORF">AA106556_1623</name>
</gene>
<protein>
    <submittedName>
        <fullName evidence="2">Uncharacterized protein</fullName>
    </submittedName>
</protein>
<keyword evidence="1" id="KW-0732">Signal</keyword>
<comment type="caution">
    <text evidence="2">The sequence shown here is derived from an EMBL/GenBank/DDBJ whole genome shotgun (WGS) entry which is preliminary data.</text>
</comment>
<evidence type="ECO:0000256" key="1">
    <source>
        <dbReference type="SAM" id="SignalP"/>
    </source>
</evidence>
<sequence>MTHRTTLFPFLMLLGGIVSPLNAQTAPNFQVHDTKAPEEISEISRLYLEGKLVATFRLNLSHTDETQTITMPLGRTSMNYALCGEITILHNGHPETHSVSSAGTLHHPEGHLLEAVGTQHFTDFFLVDYDDAMTATHHRGPALVCALPNS</sequence>
<keyword evidence="3" id="KW-1185">Reference proteome</keyword>
<feature type="signal peptide" evidence="1">
    <location>
        <begin position="1"/>
        <end position="23"/>
    </location>
</feature>
<organism evidence="2 3">
    <name type="scientific">Neokomagataea tanensis NBRC 106556</name>
    <dbReference type="NCBI Taxonomy" id="1223519"/>
    <lineage>
        <taxon>Bacteria</taxon>
        <taxon>Pseudomonadati</taxon>
        <taxon>Pseudomonadota</taxon>
        <taxon>Alphaproteobacteria</taxon>
        <taxon>Acetobacterales</taxon>
        <taxon>Acetobacteraceae</taxon>
        <taxon>Neokomagataea</taxon>
    </lineage>
</organism>
<proteinExistence type="predicted"/>